<evidence type="ECO:0008006" key="4">
    <source>
        <dbReference type="Google" id="ProtNLM"/>
    </source>
</evidence>
<sequence length="251" mass="29174">MIKTTTKNLLLLLFLSILQFSCTKNDEELVKEETKPKSLLIEFELNGKPISINFPITQNTGMGIRNTKLQNPKGTILAGISETFSNDDYHIQLYFDEYFSNKEYSFNIEENMLKLPWEDFKNAMYSNDNFGIKYIDYKESYKKDLNTNSHKGFTIKIKDIKNNKTYTSLLFETLYSTDTNNSYEYNNLMKNSFFKFISSEKLEDDTSGFNKNYEVKASFECKLLEYTKNLDDGLVINDIINLTNGKIVGVL</sequence>
<evidence type="ECO:0000313" key="3">
    <source>
        <dbReference type="Proteomes" id="UP000467305"/>
    </source>
</evidence>
<evidence type="ECO:0000256" key="1">
    <source>
        <dbReference type="SAM" id="SignalP"/>
    </source>
</evidence>
<evidence type="ECO:0000313" key="2">
    <source>
        <dbReference type="EMBL" id="KAB1153817.1"/>
    </source>
</evidence>
<keyword evidence="3" id="KW-1185">Reference proteome</keyword>
<feature type="signal peptide" evidence="1">
    <location>
        <begin position="1"/>
        <end position="23"/>
    </location>
</feature>
<accession>A0A7J5A8I1</accession>
<feature type="chain" id="PRO_5029754141" description="Lipoprotein" evidence="1">
    <location>
        <begin position="24"/>
        <end position="251"/>
    </location>
</feature>
<comment type="caution">
    <text evidence="2">The sequence shown here is derived from an EMBL/GenBank/DDBJ whole genome shotgun (WGS) entry which is preliminary data.</text>
</comment>
<organism evidence="2 3">
    <name type="scientific">Tenacibaculum aiptasiae</name>
    <dbReference type="NCBI Taxonomy" id="426481"/>
    <lineage>
        <taxon>Bacteria</taxon>
        <taxon>Pseudomonadati</taxon>
        <taxon>Bacteroidota</taxon>
        <taxon>Flavobacteriia</taxon>
        <taxon>Flavobacteriales</taxon>
        <taxon>Flavobacteriaceae</taxon>
        <taxon>Tenacibaculum</taxon>
    </lineage>
</organism>
<name>A0A7J5A8I1_9FLAO</name>
<keyword evidence="1" id="KW-0732">Signal</keyword>
<dbReference type="AlphaFoldDB" id="A0A7J5A8I1"/>
<reference evidence="2 3" key="1">
    <citation type="submission" date="2019-09" db="EMBL/GenBank/DDBJ databases">
        <authorList>
            <person name="Cao W.R."/>
        </authorList>
    </citation>
    <scope>NUCLEOTIDE SEQUENCE [LARGE SCALE GENOMIC DNA]</scope>
    <source>
        <strain evidence="3">a4</strain>
    </source>
</reference>
<dbReference type="RefSeq" id="WP_150900938.1">
    <property type="nucleotide sequence ID" value="NZ_WAAU01000030.1"/>
</dbReference>
<gene>
    <name evidence="2" type="ORF">F7018_15105</name>
</gene>
<dbReference type="Proteomes" id="UP000467305">
    <property type="component" value="Unassembled WGS sequence"/>
</dbReference>
<protein>
    <recommendedName>
        <fullName evidence="4">Lipoprotein</fullName>
    </recommendedName>
</protein>
<proteinExistence type="predicted"/>
<dbReference type="EMBL" id="WAAU01000030">
    <property type="protein sequence ID" value="KAB1153817.1"/>
    <property type="molecule type" value="Genomic_DNA"/>
</dbReference>